<dbReference type="GeneID" id="140035616"/>
<dbReference type="Proteomes" id="UP001652660">
    <property type="component" value="Chromosome 2c"/>
</dbReference>
<dbReference type="InterPro" id="IPR036691">
    <property type="entry name" value="Endo/exonu/phosph_ase_sf"/>
</dbReference>
<evidence type="ECO:0000313" key="1">
    <source>
        <dbReference type="Proteomes" id="UP001652660"/>
    </source>
</evidence>
<accession>A0ABM4WML8</accession>
<gene>
    <name evidence="2" type="primary">LOC140035616</name>
</gene>
<dbReference type="PANTHER" id="PTHR33710:SF62">
    <property type="entry name" value="DUF4283 DOMAIN PROTEIN"/>
    <property type="match status" value="1"/>
</dbReference>
<name>A0ABM4WML8_COFAR</name>
<evidence type="ECO:0008006" key="3">
    <source>
        <dbReference type="Google" id="ProtNLM"/>
    </source>
</evidence>
<protein>
    <recommendedName>
        <fullName evidence="3">Endonuclease/exonuclease/phosphatase domain-containing protein</fullName>
    </recommendedName>
</protein>
<dbReference type="RefSeq" id="XP_071933018.1">
    <property type="nucleotide sequence ID" value="XM_072076917.1"/>
</dbReference>
<dbReference type="SUPFAM" id="SSF56219">
    <property type="entry name" value="DNase I-like"/>
    <property type="match status" value="1"/>
</dbReference>
<dbReference type="PANTHER" id="PTHR33710">
    <property type="entry name" value="BNAC02G09200D PROTEIN"/>
    <property type="match status" value="1"/>
</dbReference>
<evidence type="ECO:0000313" key="2">
    <source>
        <dbReference type="RefSeq" id="XP_071933018.1"/>
    </source>
</evidence>
<dbReference type="Gene3D" id="3.60.10.10">
    <property type="entry name" value="Endonuclease/exonuclease/phosphatase"/>
    <property type="match status" value="1"/>
</dbReference>
<reference evidence="2" key="1">
    <citation type="submission" date="2025-08" db="UniProtKB">
        <authorList>
            <consortium name="RefSeq"/>
        </authorList>
    </citation>
    <scope>IDENTIFICATION</scope>
    <source>
        <tissue evidence="2">Leaves</tissue>
    </source>
</reference>
<proteinExistence type="predicted"/>
<organism evidence="1 2">
    <name type="scientific">Coffea arabica</name>
    <name type="common">Arabian coffee</name>
    <dbReference type="NCBI Taxonomy" id="13443"/>
    <lineage>
        <taxon>Eukaryota</taxon>
        <taxon>Viridiplantae</taxon>
        <taxon>Streptophyta</taxon>
        <taxon>Embryophyta</taxon>
        <taxon>Tracheophyta</taxon>
        <taxon>Spermatophyta</taxon>
        <taxon>Magnoliopsida</taxon>
        <taxon>eudicotyledons</taxon>
        <taxon>Gunneridae</taxon>
        <taxon>Pentapetalae</taxon>
        <taxon>asterids</taxon>
        <taxon>lamiids</taxon>
        <taxon>Gentianales</taxon>
        <taxon>Rubiaceae</taxon>
        <taxon>Ixoroideae</taxon>
        <taxon>Gardenieae complex</taxon>
        <taxon>Bertiereae - Coffeeae clade</taxon>
        <taxon>Coffeeae</taxon>
        <taxon>Coffea</taxon>
    </lineage>
</organism>
<sequence>MSLKRWMEDSLPDTTFQVIDTNLLGPEDEYFTEKLELASAYDVFFNLKVSSYSIKEVQIFFPSFQVDVSKKEQSNTSYGGNVFTMERPNVDWWIIGIYASTDDQIRRNQWEVVERRKELWGPGWMITGDFNDIISNQEKLGGGGGRKREGTFKDFRNFIEQNGLIDLGFEGNPWTWSNHWAQEGEIKQRLDRALGSCAWSQIFYRTIVKHIENFSSDHSMILLDSNPLKEKRKKRFLFDRRWMKKDGREQVVKQAWEEEQIGSNMY</sequence>
<keyword evidence="1" id="KW-1185">Reference proteome</keyword>